<reference evidence="1 2" key="1">
    <citation type="submission" date="2012-10" db="EMBL/GenBank/DDBJ databases">
        <title>Genome sequencing and analysis of entomopathogenic fungi Beauveria bassiana D1-5.</title>
        <authorList>
            <person name="Li Q."/>
            <person name="Wang L."/>
            <person name="Zhang Z."/>
            <person name="Wang Q."/>
            <person name="Ren J."/>
            <person name="Wang M."/>
            <person name="Xu W."/>
            <person name="Wang J."/>
            <person name="Lu Y."/>
            <person name="Du Q."/>
            <person name="Sun Z."/>
        </authorList>
    </citation>
    <scope>NUCLEOTIDE SEQUENCE [LARGE SCALE GENOMIC DNA]</scope>
    <source>
        <strain evidence="1 2">D1-5</strain>
    </source>
</reference>
<evidence type="ECO:0000313" key="2">
    <source>
        <dbReference type="Proteomes" id="UP000030106"/>
    </source>
</evidence>
<sequence>MEDPSVAQLKVELTATENRRAVLKQEFFKVHDKLREKKAELDRLKCIHDPSPTSTKYLKSLEVEGAIAELMQKSDVINEGLQEMENSIMLLRYRIDTKK</sequence>
<accession>A0A0A2VGV3</accession>
<name>A0A0A2VGV3_BEABA</name>
<dbReference type="AlphaFoldDB" id="A0A0A2VGV3"/>
<dbReference type="OrthoDB" id="4865193at2759"/>
<dbReference type="Proteomes" id="UP000030106">
    <property type="component" value="Unassembled WGS sequence"/>
</dbReference>
<dbReference type="EMBL" id="ANFO01000733">
    <property type="protein sequence ID" value="KGQ07096.1"/>
    <property type="molecule type" value="Genomic_DNA"/>
</dbReference>
<gene>
    <name evidence="1" type="ORF">BBAD15_g7621</name>
</gene>
<protein>
    <submittedName>
        <fullName evidence="1">Uncharacterized protein</fullName>
    </submittedName>
</protein>
<comment type="caution">
    <text evidence="1">The sequence shown here is derived from an EMBL/GenBank/DDBJ whole genome shotgun (WGS) entry which is preliminary data.</text>
</comment>
<evidence type="ECO:0000313" key="1">
    <source>
        <dbReference type="EMBL" id="KGQ07096.1"/>
    </source>
</evidence>
<organism evidence="1 2">
    <name type="scientific">Beauveria bassiana D1-5</name>
    <dbReference type="NCBI Taxonomy" id="1245745"/>
    <lineage>
        <taxon>Eukaryota</taxon>
        <taxon>Fungi</taxon>
        <taxon>Dikarya</taxon>
        <taxon>Ascomycota</taxon>
        <taxon>Pezizomycotina</taxon>
        <taxon>Sordariomycetes</taxon>
        <taxon>Hypocreomycetidae</taxon>
        <taxon>Hypocreales</taxon>
        <taxon>Cordycipitaceae</taxon>
        <taxon>Beauveria</taxon>
    </lineage>
</organism>
<dbReference type="HOGENOM" id="CLU_2320279_0_0_1"/>
<proteinExistence type="predicted"/>